<dbReference type="Proteomes" id="UP000799118">
    <property type="component" value="Unassembled WGS sequence"/>
</dbReference>
<evidence type="ECO:0000313" key="3">
    <source>
        <dbReference type="Proteomes" id="UP000799118"/>
    </source>
</evidence>
<gene>
    <name evidence="2" type="ORF">BT96DRAFT_920973</name>
</gene>
<proteinExistence type="predicted"/>
<reference evidence="2" key="1">
    <citation type="journal article" date="2019" name="Environ. Microbiol.">
        <title>Fungal ecological strategies reflected in gene transcription - a case study of two litter decomposers.</title>
        <authorList>
            <person name="Barbi F."/>
            <person name="Kohler A."/>
            <person name="Barry K."/>
            <person name="Baskaran P."/>
            <person name="Daum C."/>
            <person name="Fauchery L."/>
            <person name="Ihrmark K."/>
            <person name="Kuo A."/>
            <person name="LaButti K."/>
            <person name="Lipzen A."/>
            <person name="Morin E."/>
            <person name="Grigoriev I.V."/>
            <person name="Henrissat B."/>
            <person name="Lindahl B."/>
            <person name="Martin F."/>
        </authorList>
    </citation>
    <scope>NUCLEOTIDE SEQUENCE</scope>
    <source>
        <strain evidence="2">JB14</strain>
    </source>
</reference>
<accession>A0A6A4HMZ7</accession>
<evidence type="ECO:0000313" key="2">
    <source>
        <dbReference type="EMBL" id="KAE9398205.1"/>
    </source>
</evidence>
<protein>
    <submittedName>
        <fullName evidence="2">Uncharacterized protein</fullName>
    </submittedName>
</protein>
<keyword evidence="1" id="KW-0472">Membrane</keyword>
<organism evidence="2 3">
    <name type="scientific">Gymnopus androsaceus JB14</name>
    <dbReference type="NCBI Taxonomy" id="1447944"/>
    <lineage>
        <taxon>Eukaryota</taxon>
        <taxon>Fungi</taxon>
        <taxon>Dikarya</taxon>
        <taxon>Basidiomycota</taxon>
        <taxon>Agaricomycotina</taxon>
        <taxon>Agaricomycetes</taxon>
        <taxon>Agaricomycetidae</taxon>
        <taxon>Agaricales</taxon>
        <taxon>Marasmiineae</taxon>
        <taxon>Omphalotaceae</taxon>
        <taxon>Gymnopus</taxon>
    </lineage>
</organism>
<keyword evidence="1" id="KW-0812">Transmembrane</keyword>
<keyword evidence="3" id="KW-1185">Reference proteome</keyword>
<feature type="transmembrane region" description="Helical" evidence="1">
    <location>
        <begin position="13"/>
        <end position="31"/>
    </location>
</feature>
<evidence type="ECO:0000256" key="1">
    <source>
        <dbReference type="SAM" id="Phobius"/>
    </source>
</evidence>
<feature type="transmembrane region" description="Helical" evidence="1">
    <location>
        <begin position="38"/>
        <end position="58"/>
    </location>
</feature>
<sequence length="71" mass="7722">MASRCNGNAGEEASSSNAIFFSVIIILHFNISRVSRLLILFFSAILILYSSPFSTVMACRSDCCSAIGRIQ</sequence>
<keyword evidence="1" id="KW-1133">Transmembrane helix</keyword>
<name>A0A6A4HMZ7_9AGAR</name>
<dbReference type="AlphaFoldDB" id="A0A6A4HMZ7"/>
<dbReference type="EMBL" id="ML769486">
    <property type="protein sequence ID" value="KAE9398205.1"/>
    <property type="molecule type" value="Genomic_DNA"/>
</dbReference>